<accession>V5BV56</accession>
<evidence type="ECO:0000259" key="1">
    <source>
        <dbReference type="Pfam" id="PF13088"/>
    </source>
</evidence>
<dbReference type="Pfam" id="PF13088">
    <property type="entry name" value="BNR_2"/>
    <property type="match status" value="1"/>
</dbReference>
<dbReference type="OrthoDB" id="9764969at2"/>
<protein>
    <submittedName>
        <fullName evidence="2">BNR repeat-containing protein</fullName>
    </submittedName>
</protein>
<dbReference type="CDD" id="cd15482">
    <property type="entry name" value="Sialidase_non-viral"/>
    <property type="match status" value="1"/>
</dbReference>
<dbReference type="RefSeq" id="WP_023495180.1">
    <property type="nucleotide sequence ID" value="NZ_AYLO01000087.1"/>
</dbReference>
<comment type="caution">
    <text evidence="2">The sequence shown here is derived from an EMBL/GenBank/DDBJ whole genome shotgun (WGS) entry which is preliminary data.</text>
</comment>
<dbReference type="SUPFAM" id="SSF50939">
    <property type="entry name" value="Sialidases"/>
    <property type="match status" value="2"/>
</dbReference>
<evidence type="ECO:0000313" key="2">
    <source>
        <dbReference type="EMBL" id="ESS71754.1"/>
    </source>
</evidence>
<name>V5BV56_9GAMM</name>
<sequence length="475" mass="52114">MFSTVIKDSLNKPFNKLRTNGKVLIPFVVSLSNHERNQLVQSFLNYVGWVSASVTQHSQRIVGLRYTNPTYILLLCLVTTINGCSSDPFLSTDEPTKETAEPTTVAAYSKSTFGLYDISTFDVYVDNDIIHLIAGGKGSVNDKPVTLRYTRSEDGGRNWLAPVILAKFPVSINSRGNDIQLAAQGSHLLAAWQGKGELPGMGPMVSAYSQDNGNTWAKGTNPAINNTGDQSHTDLIADQHGHFHAVWLEDPEENGYQSLRYARSVDGGKQWNKAATLDGSTCSCCWNTFALSPKNELNILYRDMKPRDMSLLRTSDEGKAWQQVGTVGKFGWQFDGCPHVGGGLTYTGTDKPQQLHSVVWTGLEQKAGLYYLNSGDNGKSWSSPRKLGDAAIHGDIAVLDGKLIAIWDEMEADGTSIFYAKSEDGGLTWFTAVRLTAAKNAATHPRLVVTKAGFLAMWTEKPNKQPSQLAWQLIE</sequence>
<dbReference type="eggNOG" id="COG4409">
    <property type="taxonomic scope" value="Bacteria"/>
</dbReference>
<gene>
    <name evidence="2" type="ORF">MGMO_91c00050</name>
</gene>
<reference evidence="2 3" key="1">
    <citation type="journal article" date="2013" name="Genome Announc.">
        <title>Draft Genome Sequence of the Methanotrophic Gammaproteobacterium Methyloglobulus morosus DSM 22980 Strain KoM1.</title>
        <authorList>
            <person name="Poehlein A."/>
            <person name="Deutzmann J.S."/>
            <person name="Daniel R."/>
            <person name="Simeonova D.D."/>
        </authorList>
    </citation>
    <scope>NUCLEOTIDE SEQUENCE [LARGE SCALE GENOMIC DNA]</scope>
    <source>
        <strain evidence="2 3">KoM1</strain>
    </source>
</reference>
<dbReference type="Proteomes" id="UP000017842">
    <property type="component" value="Unassembled WGS sequence"/>
</dbReference>
<keyword evidence="3" id="KW-1185">Reference proteome</keyword>
<dbReference type="EMBL" id="AYLO01000087">
    <property type="protein sequence ID" value="ESS71754.1"/>
    <property type="molecule type" value="Genomic_DNA"/>
</dbReference>
<feature type="domain" description="Sialidase" evidence="1">
    <location>
        <begin position="139"/>
        <end position="324"/>
    </location>
</feature>
<dbReference type="InterPro" id="IPR011040">
    <property type="entry name" value="Sialidase"/>
</dbReference>
<organism evidence="2 3">
    <name type="scientific">Methyloglobulus morosus KoM1</name>
    <dbReference type="NCBI Taxonomy" id="1116472"/>
    <lineage>
        <taxon>Bacteria</taxon>
        <taxon>Pseudomonadati</taxon>
        <taxon>Pseudomonadota</taxon>
        <taxon>Gammaproteobacteria</taxon>
        <taxon>Methylococcales</taxon>
        <taxon>Methylococcaceae</taxon>
        <taxon>Methyloglobulus</taxon>
    </lineage>
</organism>
<evidence type="ECO:0000313" key="3">
    <source>
        <dbReference type="Proteomes" id="UP000017842"/>
    </source>
</evidence>
<proteinExistence type="predicted"/>
<dbReference type="InterPro" id="IPR036278">
    <property type="entry name" value="Sialidase_sf"/>
</dbReference>
<dbReference type="Gene3D" id="2.120.10.10">
    <property type="match status" value="2"/>
</dbReference>
<dbReference type="STRING" id="1116472.MGMO_91c00050"/>
<dbReference type="AlphaFoldDB" id="V5BV56"/>